<keyword evidence="1" id="KW-1133">Transmembrane helix</keyword>
<protein>
    <recommendedName>
        <fullName evidence="4">DUF2254 domain-containing protein</fullName>
    </recommendedName>
</protein>
<evidence type="ECO:0000313" key="3">
    <source>
        <dbReference type="Proteomes" id="UP000266113"/>
    </source>
</evidence>
<reference evidence="2 3" key="1">
    <citation type="submission" date="2018-09" db="EMBL/GenBank/DDBJ databases">
        <title>Discovery and Ecogenomic Context for Candidatus Cryosericales, a Global Caldiserica Order Active in Thawing Permafrost.</title>
        <authorList>
            <person name="Martinez M.A."/>
            <person name="Woodcroft B.J."/>
            <person name="Ignacio Espinoza J.C."/>
            <person name="Zayed A."/>
            <person name="Singleton C.M."/>
            <person name="Boyd J."/>
            <person name="Li Y.-F."/>
            <person name="Purvine S."/>
            <person name="Maughan H."/>
            <person name="Hodgkins S.B."/>
            <person name="Anderson D."/>
            <person name="Sederholm M."/>
            <person name="Temperton B."/>
            <person name="Saleska S.R."/>
            <person name="Tyson G.W."/>
            <person name="Rich V.I."/>
        </authorList>
    </citation>
    <scope>NUCLEOTIDE SEQUENCE [LARGE SCALE GENOMIC DNA]</scope>
    <source>
        <strain evidence="2 3">SMC1</strain>
    </source>
</reference>
<evidence type="ECO:0000256" key="1">
    <source>
        <dbReference type="SAM" id="Phobius"/>
    </source>
</evidence>
<proteinExistence type="predicted"/>
<evidence type="ECO:0000313" key="2">
    <source>
        <dbReference type="EMBL" id="RIE16504.1"/>
    </source>
</evidence>
<keyword evidence="1" id="KW-0812">Transmembrane</keyword>
<dbReference type="AlphaFoldDB" id="A0A398DYU7"/>
<dbReference type="RefSeq" id="WP_119086083.1">
    <property type="nucleotide sequence ID" value="NZ_QXIY01000030.1"/>
</dbReference>
<name>A0A398DYU7_9BACT</name>
<sequence length="773" mass="84590">MKNSADVSSQAIARRRAAQKNLTRYIRPEDPTALAIIAKCLLVVALVGALPSLLRLTPSGQLDTLFLSLGKGRAIQLSYAILNLSTSQLTLAVTCQAAMLGIAGSVFIFLAATSASDTMRLRLLLRTSLTQEVLTLLLLWLLTLGAFGVHLRQLAAAIGTLLSVALLLNMLTRTISILLSPRAYSKSYVTLLTRRYAFVVAAGARYRVADRGFNDWIADHLERLGTKYYPFADAAHTKSSSLIHARRAGRIQKVNVEQLEAFLESLLSNGTLVAQLETPALDAPVPSSGQAEADTQTIITFFRRPGQDVEIGEALAGIATPHLSGGTLPAYAETRLSRCFIIRDEAQSFAADVGAEQDALRDRTLRCIDTNSIWEARVARESFEAEFEKSLSDSTLRDVPSARGDQTRMARRAENDDSWKELDDFIETLYEISRYGCTAVHKAVMHVLVPLPHALALQSQRHRVRVPFGKCCSLMGRQAAEMWRTAPSGSASPLRDELRGFDMRNLEYLLFGVPRELSEGNAWQDHFSWLVDETDALLSTFLWLLRAVCTDGMTTQLVIDSLRGATGAYSAPKSSLMTQVPSLDEMRGRKPISLPGASDLLSSFVRGRGTAIRFAVLGFALDSARSQGKPMALSLEDVGLEVLSNSTDFMRAYSASQSVAESGFPSWEFWTGDTQESTMRIETPTVLAEAAVRVLAIRSILPPTPAFVASHVNGSADDRSRLHELFGKNSSLVSALNEAIDGKRGWHKVLPQDDDVDLLLKAWVAFGTDVEQL</sequence>
<feature type="transmembrane region" description="Helical" evidence="1">
    <location>
        <begin position="89"/>
        <end position="112"/>
    </location>
</feature>
<evidence type="ECO:0008006" key="4">
    <source>
        <dbReference type="Google" id="ProtNLM"/>
    </source>
</evidence>
<organism evidence="2 3">
    <name type="scientific">Candidatus Cryosericum septentrionale</name>
    <dbReference type="NCBI Taxonomy" id="2290913"/>
    <lineage>
        <taxon>Bacteria</taxon>
        <taxon>Pseudomonadati</taxon>
        <taxon>Caldisericota/Cryosericota group</taxon>
        <taxon>Candidatus Cryosericota</taxon>
        <taxon>Candidatus Cryosericia</taxon>
        <taxon>Candidatus Cryosericales</taxon>
        <taxon>Candidatus Cryosericaceae</taxon>
        <taxon>Candidatus Cryosericum</taxon>
    </lineage>
</organism>
<feature type="transmembrane region" description="Helical" evidence="1">
    <location>
        <begin position="133"/>
        <end position="151"/>
    </location>
</feature>
<comment type="caution">
    <text evidence="2">The sequence shown here is derived from an EMBL/GenBank/DDBJ whole genome shotgun (WGS) entry which is preliminary data.</text>
</comment>
<keyword evidence="3" id="KW-1185">Reference proteome</keyword>
<accession>A0A398DYU7</accession>
<dbReference type="EMBL" id="QXIY01000030">
    <property type="protein sequence ID" value="RIE16504.1"/>
    <property type="molecule type" value="Genomic_DNA"/>
</dbReference>
<keyword evidence="1" id="KW-0472">Membrane</keyword>
<dbReference type="Proteomes" id="UP000266113">
    <property type="component" value="Unassembled WGS sequence"/>
</dbReference>
<gene>
    <name evidence="2" type="ORF">SMC1_07135</name>
</gene>
<feature type="transmembrane region" description="Helical" evidence="1">
    <location>
        <begin position="33"/>
        <end position="54"/>
    </location>
</feature>